<evidence type="ECO:0000313" key="2">
    <source>
        <dbReference type="Proteomes" id="UP000018840"/>
    </source>
</evidence>
<proteinExistence type="predicted"/>
<dbReference type="AlphaFoldDB" id="W1UAM0"/>
<dbReference type="GO" id="GO:0019441">
    <property type="term" value="P:L-tryptophan catabolic process to kynurenine"/>
    <property type="evidence" value="ECO:0007669"/>
    <property type="project" value="InterPro"/>
</dbReference>
<comment type="caution">
    <text evidence="1">The sequence shown here is derived from an EMBL/GenBank/DDBJ whole genome shotgun (WGS) entry which is preliminary data.</text>
</comment>
<dbReference type="GO" id="GO:0004061">
    <property type="term" value="F:arylformamidase activity"/>
    <property type="evidence" value="ECO:0007669"/>
    <property type="project" value="InterPro"/>
</dbReference>
<reference evidence="1 2" key="1">
    <citation type="submission" date="2013-12" db="EMBL/GenBank/DDBJ databases">
        <title>A Varibaculum cambriense genome reconstructed from a premature infant gut community with otherwise low bacterial novelty that shifts toward anaerobic metabolism during the third week of life.</title>
        <authorList>
            <person name="Brown C.T."/>
            <person name="Sharon I."/>
            <person name="Thomas B.C."/>
            <person name="Castelle C.J."/>
            <person name="Morowitz M.J."/>
            <person name="Banfield J.F."/>
        </authorList>
    </citation>
    <scope>NUCLEOTIDE SEQUENCE [LARGE SCALE GENOMIC DNA]</scope>
    <source>
        <strain evidence="2">DORA_17_25</strain>
    </source>
</reference>
<evidence type="ECO:0000313" key="1">
    <source>
        <dbReference type="EMBL" id="ETI89719.1"/>
    </source>
</evidence>
<dbReference type="Proteomes" id="UP000018840">
    <property type="component" value="Unassembled WGS sequence"/>
</dbReference>
<dbReference type="InterPro" id="IPR037175">
    <property type="entry name" value="KFase_sf"/>
</dbReference>
<gene>
    <name evidence="1" type="ORF">Q612_NSC00128G0001</name>
</gene>
<accession>W1UAM0</accession>
<dbReference type="EMBL" id="AZMC01000128">
    <property type="protein sequence ID" value="ETI89719.1"/>
    <property type="molecule type" value="Genomic_DNA"/>
</dbReference>
<organism evidence="1 2">
    <name type="scientific">Negativicoccus succinicivorans DORA_17_25</name>
    <dbReference type="NCBI Taxonomy" id="1403945"/>
    <lineage>
        <taxon>Bacteria</taxon>
        <taxon>Bacillati</taxon>
        <taxon>Bacillota</taxon>
        <taxon>Negativicutes</taxon>
        <taxon>Veillonellales</taxon>
        <taxon>Veillonellaceae</taxon>
        <taxon>Negativicoccus</taxon>
    </lineage>
</organism>
<dbReference type="SUPFAM" id="SSF102198">
    <property type="entry name" value="Putative cyclase"/>
    <property type="match status" value="1"/>
</dbReference>
<protein>
    <recommendedName>
        <fullName evidence="3">Cyclase family protein</fullName>
    </recommendedName>
</protein>
<sequence length="51" mass="5640">MHHKVLKNNLVIIENLCNLDQIGSDLFTFCALPLKFINSDGASVRAIAILD</sequence>
<evidence type="ECO:0008006" key="3">
    <source>
        <dbReference type="Google" id="ProtNLM"/>
    </source>
</evidence>
<name>W1UAM0_9FIRM</name>
<dbReference type="Gene3D" id="3.50.30.50">
    <property type="entry name" value="Putative cyclase"/>
    <property type="match status" value="1"/>
</dbReference>